<dbReference type="EMBL" id="SHNO01000001">
    <property type="protein sequence ID" value="MCX2978421.1"/>
    <property type="molecule type" value="Genomic_DNA"/>
</dbReference>
<evidence type="ECO:0000313" key="2">
    <source>
        <dbReference type="EMBL" id="MCX2978421.1"/>
    </source>
</evidence>
<keyword evidence="1" id="KW-0732">Signal</keyword>
<accession>A0ABT3T9D9</accession>
<dbReference type="RefSeq" id="WP_279250118.1">
    <property type="nucleotide sequence ID" value="NZ_SHNO01000001.1"/>
</dbReference>
<proteinExistence type="predicted"/>
<feature type="chain" id="PRO_5046507302" evidence="1">
    <location>
        <begin position="20"/>
        <end position="172"/>
    </location>
</feature>
<evidence type="ECO:0000313" key="3">
    <source>
        <dbReference type="Proteomes" id="UP001143304"/>
    </source>
</evidence>
<protein>
    <submittedName>
        <fullName evidence="2">Uncharacterized protein</fullName>
    </submittedName>
</protein>
<reference evidence="2" key="1">
    <citation type="submission" date="2019-02" db="EMBL/GenBank/DDBJ databases">
        <authorList>
            <person name="Li S.-H."/>
        </authorList>
    </citation>
    <scope>NUCLEOTIDE SEQUENCE</scope>
    <source>
        <strain evidence="2">IMCC11814</strain>
    </source>
</reference>
<evidence type="ECO:0000256" key="1">
    <source>
        <dbReference type="SAM" id="SignalP"/>
    </source>
</evidence>
<keyword evidence="3" id="KW-1185">Reference proteome</keyword>
<organism evidence="2 3">
    <name type="scientific">Candidatus Marimicrobium litorale</name>
    <dbReference type="NCBI Taxonomy" id="2518991"/>
    <lineage>
        <taxon>Bacteria</taxon>
        <taxon>Pseudomonadati</taxon>
        <taxon>Pseudomonadota</taxon>
        <taxon>Gammaproteobacteria</taxon>
        <taxon>Cellvibrionales</taxon>
        <taxon>Halieaceae</taxon>
        <taxon>Marimicrobium</taxon>
    </lineage>
</organism>
<gene>
    <name evidence="2" type="ORF">EYC82_13730</name>
</gene>
<sequence>MKHLAMAIFLFSLSLQALAQVATQAYTSDGRRVLLDSDGTWEYFDVGASDPDNSAVLRVTEVYEMDDACRVQFRLTNNLGYRISSLVPRLAVHNMDDIVYTERSLSYSAVKPTDSKWKSVQFTGLGCRDISRVVVFDASRCKMGEIDQFNEEKGECLSRIYVEPSDLINIIK</sequence>
<name>A0ABT3T9D9_9GAMM</name>
<feature type="signal peptide" evidence="1">
    <location>
        <begin position="1"/>
        <end position="19"/>
    </location>
</feature>
<dbReference type="Proteomes" id="UP001143304">
    <property type="component" value="Unassembled WGS sequence"/>
</dbReference>
<comment type="caution">
    <text evidence="2">The sequence shown here is derived from an EMBL/GenBank/DDBJ whole genome shotgun (WGS) entry which is preliminary data.</text>
</comment>